<organism evidence="2 3">
    <name type="scientific">Candidatus Thiomargarita nelsonii</name>
    <dbReference type="NCBI Taxonomy" id="1003181"/>
    <lineage>
        <taxon>Bacteria</taxon>
        <taxon>Pseudomonadati</taxon>
        <taxon>Pseudomonadota</taxon>
        <taxon>Gammaproteobacteria</taxon>
        <taxon>Thiotrichales</taxon>
        <taxon>Thiotrichaceae</taxon>
        <taxon>Thiomargarita</taxon>
    </lineage>
</organism>
<reference evidence="2 3" key="1">
    <citation type="journal article" date="2016" name="Front. Microbiol.">
        <title>Single-Cell (Meta-)Genomics of a Dimorphic Candidatus Thiomargarita nelsonii Reveals Genomic Plasticity.</title>
        <authorList>
            <person name="Flood B.E."/>
            <person name="Fliss P."/>
            <person name="Jones D.S."/>
            <person name="Dick G.J."/>
            <person name="Jain S."/>
            <person name="Kaster A.K."/>
            <person name="Winkel M."/>
            <person name="Mussmann M."/>
            <person name="Bailey J."/>
        </authorList>
    </citation>
    <scope>NUCLEOTIDE SEQUENCE [LARGE SCALE GENOMIC DNA]</scope>
    <source>
        <strain evidence="2">Hydrate Ridge</strain>
    </source>
</reference>
<dbReference type="Pfam" id="PF05685">
    <property type="entry name" value="Uma2"/>
    <property type="match status" value="1"/>
</dbReference>
<evidence type="ECO:0000313" key="2">
    <source>
        <dbReference type="EMBL" id="KHD07997.1"/>
    </source>
</evidence>
<dbReference type="SUPFAM" id="SSF52980">
    <property type="entry name" value="Restriction endonuclease-like"/>
    <property type="match status" value="1"/>
</dbReference>
<keyword evidence="3" id="KW-1185">Reference proteome</keyword>
<dbReference type="InterPro" id="IPR011335">
    <property type="entry name" value="Restrct_endonuc-II-like"/>
</dbReference>
<evidence type="ECO:0000259" key="1">
    <source>
        <dbReference type="Pfam" id="PF05685"/>
    </source>
</evidence>
<evidence type="ECO:0000313" key="3">
    <source>
        <dbReference type="Proteomes" id="UP000030428"/>
    </source>
</evidence>
<dbReference type="AlphaFoldDB" id="A0A0A6PCD1"/>
<gene>
    <name evidence="2" type="ORF">PN36_08910</name>
</gene>
<sequence length="184" mass="21088">MIQGEWTYEDYLNLPDDGCRYEIIEGILYMSNAPSFDHQYTVMEIAFNLKSFVNQNQLGYVLTAPFEIHLAEKTRPVQPDVFFIGAERGLLRGAKYFDGSPDLVVEVLSPSTRRFDQFTKFRAYEKAQVPEYWIADPKSRLVQVYTLENQEYVLLGDFMGDEVIESKVLAGLKIMADSLFNIGG</sequence>
<dbReference type="Proteomes" id="UP000030428">
    <property type="component" value="Unassembled WGS sequence"/>
</dbReference>
<dbReference type="InterPro" id="IPR008538">
    <property type="entry name" value="Uma2"/>
</dbReference>
<dbReference type="Gene3D" id="3.90.1570.10">
    <property type="entry name" value="tt1808, chain A"/>
    <property type="match status" value="1"/>
</dbReference>
<feature type="domain" description="Putative restriction endonuclease" evidence="1">
    <location>
        <begin position="9"/>
        <end position="173"/>
    </location>
</feature>
<dbReference type="InterPro" id="IPR012296">
    <property type="entry name" value="Nuclease_put_TT1808"/>
</dbReference>
<dbReference type="EMBL" id="JSZA02000026">
    <property type="protein sequence ID" value="KHD07997.1"/>
    <property type="molecule type" value="Genomic_DNA"/>
</dbReference>
<comment type="caution">
    <text evidence="2">The sequence shown here is derived from an EMBL/GenBank/DDBJ whole genome shotgun (WGS) entry which is preliminary data.</text>
</comment>
<dbReference type="PANTHER" id="PTHR34107:SF4">
    <property type="entry name" value="SLL1222 PROTEIN"/>
    <property type="match status" value="1"/>
</dbReference>
<dbReference type="CDD" id="cd06260">
    <property type="entry name" value="DUF820-like"/>
    <property type="match status" value="1"/>
</dbReference>
<name>A0A0A6PCD1_9GAMM</name>
<protein>
    <recommendedName>
        <fullName evidence="1">Putative restriction endonuclease domain-containing protein</fullName>
    </recommendedName>
</protein>
<proteinExistence type="predicted"/>
<accession>A0A0A6PCD1</accession>
<dbReference type="PANTHER" id="PTHR34107">
    <property type="entry name" value="SLL0198 PROTEIN-RELATED"/>
    <property type="match status" value="1"/>
</dbReference>